<proteinExistence type="predicted"/>
<dbReference type="AlphaFoldDB" id="A0A1S8GS85"/>
<organism evidence="1 2">
    <name type="scientific">Bombella intestini</name>
    <dbReference type="NCBI Taxonomy" id="1539051"/>
    <lineage>
        <taxon>Bacteria</taxon>
        <taxon>Pseudomonadati</taxon>
        <taxon>Pseudomonadota</taxon>
        <taxon>Alphaproteobacteria</taxon>
        <taxon>Acetobacterales</taxon>
        <taxon>Acetobacteraceae</taxon>
        <taxon>Bombella</taxon>
    </lineage>
</organism>
<evidence type="ECO:0000313" key="1">
    <source>
        <dbReference type="EMBL" id="OOL19914.1"/>
    </source>
</evidence>
<reference evidence="1 2" key="1">
    <citation type="journal article" date="2016" name="PLoS ONE">
        <title>Whole-Genome Sequence Analysis of Bombella intestini LMG 28161T, a Novel Acetic Acid Bacterium Isolated from the Crop of a Red-Tailed Bumble Bee, Bombus lapidarius.</title>
        <authorList>
            <person name="Li L."/>
            <person name="Illeghems K."/>
            <person name="Van Kerrebroeck S."/>
            <person name="Borremans W."/>
            <person name="Cleenwerck I."/>
            <person name="Smagghe G."/>
            <person name="De Vuyst L."/>
            <person name="Vandamme P."/>
        </authorList>
    </citation>
    <scope>NUCLEOTIDE SEQUENCE [LARGE SCALE GENOMIC DNA]</scope>
    <source>
        <strain evidence="1 2">R-52487</strain>
    </source>
</reference>
<sequence length="209" mass="23356">MSENRLQRLWVMDWFGHVIEQPSEDGPLIRSYFSPGSYPDTFILASWPLNTPTRVMFRHTSSVAHNLPDAQFVEAGANLVALEDQDSGTYFSINPRNHDTHWNSPAVYDWERFILLTKEMLDGLSVLQDHSYGEVEMNGQPVPPLTWPSVVENIGNFAWLGGFAFSITRNLENLAKIGTTAPGASVEVTLVSAHGDVAELVIVRSEKEL</sequence>
<keyword evidence="2" id="KW-1185">Reference proteome</keyword>
<dbReference type="RefSeq" id="WP_077395724.1">
    <property type="nucleotide sequence ID" value="NZ_JATM01000001.1"/>
</dbReference>
<accession>A0A1S8GS85</accession>
<dbReference type="OrthoDB" id="7283421at2"/>
<comment type="caution">
    <text evidence="1">The sequence shown here is derived from an EMBL/GenBank/DDBJ whole genome shotgun (WGS) entry which is preliminary data.</text>
</comment>
<protein>
    <submittedName>
        <fullName evidence="1">Uncharacterized protein</fullName>
    </submittedName>
</protein>
<dbReference type="EMBL" id="JATM01000001">
    <property type="protein sequence ID" value="OOL19914.1"/>
    <property type="molecule type" value="Genomic_DNA"/>
</dbReference>
<name>A0A1S8GS85_9PROT</name>
<dbReference type="Proteomes" id="UP000200980">
    <property type="component" value="Unassembled WGS sequence"/>
</dbReference>
<evidence type="ECO:0000313" key="2">
    <source>
        <dbReference type="Proteomes" id="UP000200980"/>
    </source>
</evidence>
<gene>
    <name evidence="1" type="ORF">AL01_02935</name>
</gene>